<feature type="compositionally biased region" description="Basic residues" evidence="1">
    <location>
        <begin position="249"/>
        <end position="274"/>
    </location>
</feature>
<evidence type="ECO:0000256" key="1">
    <source>
        <dbReference type="SAM" id="MobiDB-lite"/>
    </source>
</evidence>
<proteinExistence type="predicted"/>
<evidence type="ECO:0000313" key="3">
    <source>
        <dbReference type="Proteomes" id="UP000256964"/>
    </source>
</evidence>
<reference evidence="2 3" key="1">
    <citation type="journal article" date="2018" name="Biotechnol. Biofuels">
        <title>Integrative visual omics of the white-rot fungus Polyporus brumalis exposes the biotechnological potential of its oxidative enzymes for delignifying raw plant biomass.</title>
        <authorList>
            <person name="Miyauchi S."/>
            <person name="Rancon A."/>
            <person name="Drula E."/>
            <person name="Hage H."/>
            <person name="Chaduli D."/>
            <person name="Favel A."/>
            <person name="Grisel S."/>
            <person name="Henrissat B."/>
            <person name="Herpoel-Gimbert I."/>
            <person name="Ruiz-Duenas F.J."/>
            <person name="Chevret D."/>
            <person name="Hainaut M."/>
            <person name="Lin J."/>
            <person name="Wang M."/>
            <person name="Pangilinan J."/>
            <person name="Lipzen A."/>
            <person name="Lesage-Meessen L."/>
            <person name="Navarro D."/>
            <person name="Riley R."/>
            <person name="Grigoriev I.V."/>
            <person name="Zhou S."/>
            <person name="Raouche S."/>
            <person name="Rosso M.N."/>
        </authorList>
    </citation>
    <scope>NUCLEOTIDE SEQUENCE [LARGE SCALE GENOMIC DNA]</scope>
    <source>
        <strain evidence="2 3">BRFM 1820</strain>
    </source>
</reference>
<organism evidence="2 3">
    <name type="scientific">Lentinus brumalis</name>
    <dbReference type="NCBI Taxonomy" id="2498619"/>
    <lineage>
        <taxon>Eukaryota</taxon>
        <taxon>Fungi</taxon>
        <taxon>Dikarya</taxon>
        <taxon>Basidiomycota</taxon>
        <taxon>Agaricomycotina</taxon>
        <taxon>Agaricomycetes</taxon>
        <taxon>Polyporales</taxon>
        <taxon>Polyporaceae</taxon>
        <taxon>Lentinus</taxon>
    </lineage>
</organism>
<dbReference type="EMBL" id="KZ857429">
    <property type="protein sequence ID" value="RDX46238.1"/>
    <property type="molecule type" value="Genomic_DNA"/>
</dbReference>
<gene>
    <name evidence="2" type="ORF">OH76DRAFT_1407146</name>
</gene>
<dbReference type="AlphaFoldDB" id="A0A371D126"/>
<dbReference type="OrthoDB" id="3270165at2759"/>
<protein>
    <recommendedName>
        <fullName evidence="4">Fungal-type protein kinase domain-containing protein</fullName>
    </recommendedName>
</protein>
<keyword evidence="3" id="KW-1185">Reference proteome</keyword>
<feature type="region of interest" description="Disordered" evidence="1">
    <location>
        <begin position="165"/>
        <end position="283"/>
    </location>
</feature>
<evidence type="ECO:0000313" key="2">
    <source>
        <dbReference type="EMBL" id="RDX46238.1"/>
    </source>
</evidence>
<name>A0A371D126_9APHY</name>
<feature type="compositionally biased region" description="Low complexity" evidence="1">
    <location>
        <begin position="208"/>
        <end position="218"/>
    </location>
</feature>
<sequence>MALELLLSKRTVHGVRHDLQSFYWVLMWLVLRHTKHSLAPDYCYKLFRTGDDFTAAAAKMWWINPFDYDTGEPQLEFSVTDNAPLTALIEDFRALISRTRFEQRAPPPVPLAYDSVLGILCKAVADPAQWPENDFVRCTLMLPENIVEDSVVSAQCDEIAVAKSEEDEYDGVANVDVTPHKDNERDDTDAPGQPADSPDDNVPVMYSAPTADPDAAATNPPQQGMTTHLRAKRKADDAAPAPSGGGGPSKRRKTDRPRRAAGARKSKSRGKKMPKGQDSSRNS</sequence>
<dbReference type="Proteomes" id="UP000256964">
    <property type="component" value="Unassembled WGS sequence"/>
</dbReference>
<evidence type="ECO:0008006" key="4">
    <source>
        <dbReference type="Google" id="ProtNLM"/>
    </source>
</evidence>
<accession>A0A371D126</accession>